<dbReference type="InterPro" id="IPR020054">
    <property type="entry name" value="Prot_inh_SSI_I16_CS"/>
</dbReference>
<sequence>MPLVLTAVRRIATLGLCAAAALAGPFTTLPAHAAAGADLIITVTPRTDGAYSMRLTCDPDGGLHPYPSEACDALRSVDGRVYDLDLDPGPCPLIWDPVDVEVRGHWYGRPEAYYERFPNRCAMEHRLGPVTG</sequence>
<evidence type="ECO:0000256" key="4">
    <source>
        <dbReference type="ARBA" id="ARBA00022690"/>
    </source>
</evidence>
<keyword evidence="9" id="KW-0645">Protease</keyword>
<evidence type="ECO:0000259" key="8">
    <source>
        <dbReference type="Pfam" id="PF00720"/>
    </source>
</evidence>
<proteinExistence type="inferred from homology"/>
<keyword evidence="7" id="KW-0732">Signal</keyword>
<dbReference type="Proteomes" id="UP000696294">
    <property type="component" value="Unassembled WGS sequence"/>
</dbReference>
<dbReference type="GO" id="GO:0006508">
    <property type="term" value="P:proteolysis"/>
    <property type="evidence" value="ECO:0007669"/>
    <property type="project" value="UniProtKB-KW"/>
</dbReference>
<keyword evidence="4" id="KW-0646">Protease inhibitor</keyword>
<dbReference type="Pfam" id="PF00720">
    <property type="entry name" value="SSI"/>
    <property type="match status" value="1"/>
</dbReference>
<keyword evidence="9" id="KW-0378">Hydrolase</keyword>
<gene>
    <name evidence="9" type="ORF">HCN51_29900</name>
</gene>
<comment type="caution">
    <text evidence="9">The sequence shown here is derived from an EMBL/GenBank/DDBJ whole genome shotgun (WGS) entry which is preliminary data.</text>
</comment>
<comment type="similarity">
    <text evidence="2">Belongs to the protease inhibitor I16 (SSI) family.</text>
</comment>
<evidence type="ECO:0000256" key="2">
    <source>
        <dbReference type="ARBA" id="ARBA00010472"/>
    </source>
</evidence>
<dbReference type="RefSeq" id="WP_168013797.1">
    <property type="nucleotide sequence ID" value="NZ_JAATEP010000023.1"/>
</dbReference>
<evidence type="ECO:0000256" key="3">
    <source>
        <dbReference type="ARBA" id="ARBA00022525"/>
    </source>
</evidence>
<evidence type="ECO:0000313" key="10">
    <source>
        <dbReference type="Proteomes" id="UP000696294"/>
    </source>
</evidence>
<evidence type="ECO:0000313" key="9">
    <source>
        <dbReference type="EMBL" id="NJP93610.1"/>
    </source>
</evidence>
<keyword evidence="3" id="KW-0964">Secreted</keyword>
<evidence type="ECO:0000256" key="5">
    <source>
        <dbReference type="ARBA" id="ARBA00022900"/>
    </source>
</evidence>
<dbReference type="SUPFAM" id="SSF55399">
    <property type="entry name" value="Subtilisin inhibitor"/>
    <property type="match status" value="1"/>
</dbReference>
<dbReference type="EMBL" id="JAATEP010000023">
    <property type="protein sequence ID" value="NJP93610.1"/>
    <property type="molecule type" value="Genomic_DNA"/>
</dbReference>
<keyword evidence="6" id="KW-1015">Disulfide bond</keyword>
<feature type="domain" description="Subtilisin inhibitor" evidence="8">
    <location>
        <begin position="51"/>
        <end position="119"/>
    </location>
</feature>
<keyword evidence="10" id="KW-1185">Reference proteome</keyword>
<evidence type="ECO:0000256" key="1">
    <source>
        <dbReference type="ARBA" id="ARBA00004613"/>
    </source>
</evidence>
<feature type="chain" id="PRO_5045539273" evidence="7">
    <location>
        <begin position="34"/>
        <end position="132"/>
    </location>
</feature>
<evidence type="ECO:0000256" key="7">
    <source>
        <dbReference type="SAM" id="SignalP"/>
    </source>
</evidence>
<dbReference type="PROSITE" id="PS00999">
    <property type="entry name" value="SSI"/>
    <property type="match status" value="1"/>
</dbReference>
<organism evidence="9 10">
    <name type="scientific">Nonomuraea composti</name>
    <dbReference type="NCBI Taxonomy" id="2720023"/>
    <lineage>
        <taxon>Bacteria</taxon>
        <taxon>Bacillati</taxon>
        <taxon>Actinomycetota</taxon>
        <taxon>Actinomycetes</taxon>
        <taxon>Streptosporangiales</taxon>
        <taxon>Streptosporangiaceae</taxon>
        <taxon>Nonomuraea</taxon>
    </lineage>
</organism>
<comment type="subcellular location">
    <subcellularLocation>
        <location evidence="1">Secreted</location>
    </subcellularLocation>
</comment>
<keyword evidence="5" id="KW-0722">Serine protease inhibitor</keyword>
<accession>A0ABX1B731</accession>
<feature type="signal peptide" evidence="7">
    <location>
        <begin position="1"/>
        <end position="33"/>
    </location>
</feature>
<dbReference type="GO" id="GO:0008233">
    <property type="term" value="F:peptidase activity"/>
    <property type="evidence" value="ECO:0007669"/>
    <property type="project" value="UniProtKB-KW"/>
</dbReference>
<dbReference type="Gene3D" id="3.30.350.10">
    <property type="entry name" value="Subtilisin inhibitor-like"/>
    <property type="match status" value="1"/>
</dbReference>
<dbReference type="InterPro" id="IPR036819">
    <property type="entry name" value="Subtilisin_inhibitor-like_sf"/>
</dbReference>
<dbReference type="InterPro" id="IPR023549">
    <property type="entry name" value="Subtilisin_inhibitor"/>
</dbReference>
<evidence type="ECO:0000256" key="6">
    <source>
        <dbReference type="ARBA" id="ARBA00023157"/>
    </source>
</evidence>
<protein>
    <submittedName>
        <fullName evidence="9">Serine protease</fullName>
    </submittedName>
</protein>
<reference evidence="9 10" key="1">
    <citation type="submission" date="2020-03" db="EMBL/GenBank/DDBJ databases">
        <title>WGS of actinomycetes isolated from Thailand.</title>
        <authorList>
            <person name="Thawai C."/>
        </authorList>
    </citation>
    <scope>NUCLEOTIDE SEQUENCE [LARGE SCALE GENOMIC DNA]</scope>
    <source>
        <strain evidence="9 10">FMUSA5-5</strain>
    </source>
</reference>
<name>A0ABX1B731_9ACTN</name>